<reference evidence="2 3" key="1">
    <citation type="submission" date="2021-04" db="EMBL/GenBank/DDBJ databases">
        <authorList>
            <person name="Rakotoarivonina H."/>
        </authorList>
    </citation>
    <scope>NUCLEOTIDE SEQUENCE [LARGE SCALE GENOMIC DNA]</scope>
    <source>
        <strain evidence="2 3">XE</strain>
    </source>
</reference>
<accession>A0ABN7RTX7</accession>
<dbReference type="RefSeq" id="WP_213483920.1">
    <property type="nucleotide sequence ID" value="NZ_CAJRAY010000026.1"/>
</dbReference>
<evidence type="ECO:0000313" key="3">
    <source>
        <dbReference type="Proteomes" id="UP000681526"/>
    </source>
</evidence>
<comment type="caution">
    <text evidence="2">The sequence shown here is derived from an EMBL/GenBank/DDBJ whole genome shotgun (WGS) entry which is preliminary data.</text>
</comment>
<proteinExistence type="predicted"/>
<dbReference type="EMBL" id="CAJRAY010000026">
    <property type="protein sequence ID" value="CAG5082849.1"/>
    <property type="molecule type" value="Genomic_DNA"/>
</dbReference>
<keyword evidence="3" id="KW-1185">Reference proteome</keyword>
<feature type="transmembrane region" description="Helical" evidence="1">
    <location>
        <begin position="12"/>
        <end position="30"/>
    </location>
</feature>
<sequence length="170" mass="19468">MAAGTGKSRSRLIVWIGAILAAILALLVVITEVSKSLERTQAEVWRLNWGFDTPEPEQLERILAYPGRDHAQYSIARYSEEAVREMLAMPDWVSIESATGYVSALIDAFMTDLQQWYPEDREKIAQLFVQHPPVFDEQDYYLVKNESDGDRLIAVLNPDLRTLYVLESYQ</sequence>
<evidence type="ECO:0000256" key="1">
    <source>
        <dbReference type="SAM" id="Phobius"/>
    </source>
</evidence>
<keyword evidence="1" id="KW-0812">Transmembrane</keyword>
<keyword evidence="1" id="KW-0472">Membrane</keyword>
<organism evidence="2 3">
    <name type="scientific">Thermobacillus xylanilyticus</name>
    <dbReference type="NCBI Taxonomy" id="76633"/>
    <lineage>
        <taxon>Bacteria</taxon>
        <taxon>Bacillati</taxon>
        <taxon>Bacillota</taxon>
        <taxon>Bacilli</taxon>
        <taxon>Bacillales</taxon>
        <taxon>Paenibacillaceae</taxon>
        <taxon>Thermobacillus</taxon>
    </lineage>
</organism>
<evidence type="ECO:0008006" key="4">
    <source>
        <dbReference type="Google" id="ProtNLM"/>
    </source>
</evidence>
<protein>
    <recommendedName>
        <fullName evidence="4">DUF4309 domain-containing protein</fullName>
    </recommendedName>
</protein>
<keyword evidence="1" id="KW-1133">Transmembrane helix</keyword>
<evidence type="ECO:0000313" key="2">
    <source>
        <dbReference type="EMBL" id="CAG5082849.1"/>
    </source>
</evidence>
<name>A0ABN7RTX7_THEXY</name>
<gene>
    <name evidence="2" type="primary">txxe 1491</name>
    <name evidence="2" type="ORF">TXXE_06450</name>
</gene>
<dbReference type="Proteomes" id="UP000681526">
    <property type="component" value="Unassembled WGS sequence"/>
</dbReference>